<name>A0AA47AAG9_RHORH</name>
<organism evidence="2 3">
    <name type="scientific">Rhodococcus rhodochrous</name>
    <dbReference type="NCBI Taxonomy" id="1829"/>
    <lineage>
        <taxon>Bacteria</taxon>
        <taxon>Bacillati</taxon>
        <taxon>Actinomycetota</taxon>
        <taxon>Actinomycetes</taxon>
        <taxon>Mycobacteriales</taxon>
        <taxon>Nocardiaceae</taxon>
        <taxon>Rhodococcus</taxon>
    </lineage>
</organism>
<evidence type="ECO:0000256" key="1">
    <source>
        <dbReference type="SAM" id="Phobius"/>
    </source>
</evidence>
<dbReference type="EMBL" id="CP083974">
    <property type="protein sequence ID" value="UZF44407.1"/>
    <property type="molecule type" value="Genomic_DNA"/>
</dbReference>
<feature type="transmembrane region" description="Helical" evidence="1">
    <location>
        <begin position="27"/>
        <end position="46"/>
    </location>
</feature>
<sequence>MDSRPESTLDDVGKVARSKGVARLRTAAASLLVIVLVAGMLGFLGVRSSTATAQGGGYELDLTYPRIARAGLDVPWEVTVRREDGFDEEIVLAVDTSYFEILEMRGRLPEPSSETAGGGLAYLTFDPPPGDEFTFALDVRIRSGRQRGESGSVSVMDGEKSAVTIYFDTWLVP</sequence>
<evidence type="ECO:0000313" key="3">
    <source>
        <dbReference type="Proteomes" id="UP001162740"/>
    </source>
</evidence>
<gene>
    <name evidence="2" type="ORF">KUM34_021520</name>
</gene>
<accession>A0AA47AAG9</accession>
<evidence type="ECO:0000313" key="2">
    <source>
        <dbReference type="EMBL" id="UZF44407.1"/>
    </source>
</evidence>
<protein>
    <submittedName>
        <fullName evidence="2">Uncharacterized protein</fullName>
    </submittedName>
</protein>
<keyword evidence="1" id="KW-0472">Membrane</keyword>
<reference evidence="2 3" key="1">
    <citation type="journal article" date="2021" name="Front. Microbiol.">
        <title>Bacterial Transformation of Aromatic Monomers in Softwood Black Liquor.</title>
        <authorList>
            <person name="Navas L.E."/>
            <person name="Dexter G."/>
            <person name="Liu J."/>
            <person name="Levy-Booth D."/>
            <person name="Cho M."/>
            <person name="Jang S.K."/>
            <person name="Mansfield S.D."/>
            <person name="Renneckar S."/>
            <person name="Mohn W.W."/>
            <person name="Eltis L.D."/>
        </authorList>
    </citation>
    <scope>NUCLEOTIDE SEQUENCE [LARGE SCALE GENOMIC DNA]</scope>
    <source>
        <strain evidence="2 3">GD02</strain>
    </source>
</reference>
<dbReference type="RefSeq" id="WP_059383840.1">
    <property type="nucleotide sequence ID" value="NZ_CP083974.1"/>
</dbReference>
<keyword evidence="1" id="KW-0812">Transmembrane</keyword>
<keyword evidence="1" id="KW-1133">Transmembrane helix</keyword>
<dbReference type="AlphaFoldDB" id="A0AA47AAG9"/>
<proteinExistence type="predicted"/>
<dbReference type="Proteomes" id="UP001162740">
    <property type="component" value="Chromosome"/>
</dbReference>